<proteinExistence type="predicted"/>
<dbReference type="AlphaFoldDB" id="A0A7S4DUF5"/>
<organism evidence="1">
    <name type="scientific">Lotharella globosa</name>
    <dbReference type="NCBI Taxonomy" id="91324"/>
    <lineage>
        <taxon>Eukaryota</taxon>
        <taxon>Sar</taxon>
        <taxon>Rhizaria</taxon>
        <taxon>Cercozoa</taxon>
        <taxon>Chlorarachniophyceae</taxon>
        <taxon>Lotharella</taxon>
    </lineage>
</organism>
<dbReference type="Gene3D" id="3.80.10.10">
    <property type="entry name" value="Ribonuclease Inhibitor"/>
    <property type="match status" value="1"/>
</dbReference>
<dbReference type="InterPro" id="IPR032675">
    <property type="entry name" value="LRR_dom_sf"/>
</dbReference>
<accession>A0A7S4DUF5</accession>
<dbReference type="EMBL" id="HBIV01030949">
    <property type="protein sequence ID" value="CAE0670439.1"/>
    <property type="molecule type" value="Transcribed_RNA"/>
</dbReference>
<protein>
    <submittedName>
        <fullName evidence="1">Uncharacterized protein</fullName>
    </submittedName>
</protein>
<name>A0A7S4DUF5_9EUKA</name>
<dbReference type="SUPFAM" id="SSF52047">
    <property type="entry name" value="RNI-like"/>
    <property type="match status" value="1"/>
</dbReference>
<gene>
    <name evidence="1" type="ORF">LGLO00237_LOCUS22076</name>
</gene>
<sequence>MALYTNVTDAKLSGCAKLTNTALRVIANRHSGSLKTLDLSRMPMINDEGLGALAGCGDLERLWVVRSDLITNSGVSNLAMRCPKLIPPIIMPKLTRQRGFYWATTSRRPMERAIPTMAMPAMPAAPSLSRGTSKASVGTDLPPAPFLSAARSFGVGAKNM</sequence>
<reference evidence="1" key="1">
    <citation type="submission" date="2021-01" db="EMBL/GenBank/DDBJ databases">
        <authorList>
            <person name="Corre E."/>
            <person name="Pelletier E."/>
            <person name="Niang G."/>
            <person name="Scheremetjew M."/>
            <person name="Finn R."/>
            <person name="Kale V."/>
            <person name="Holt S."/>
            <person name="Cochrane G."/>
            <person name="Meng A."/>
            <person name="Brown T."/>
            <person name="Cohen L."/>
        </authorList>
    </citation>
    <scope>NUCLEOTIDE SEQUENCE</scope>
    <source>
        <strain evidence="1">CCCM811</strain>
    </source>
</reference>
<evidence type="ECO:0000313" key="1">
    <source>
        <dbReference type="EMBL" id="CAE0670439.1"/>
    </source>
</evidence>